<dbReference type="InterPro" id="IPR058915">
    <property type="entry name" value="AcrVA2-like"/>
</dbReference>
<dbReference type="Pfam" id="PF26125">
    <property type="entry name" value="AcrVA2-like"/>
    <property type="match status" value="1"/>
</dbReference>
<dbReference type="CDD" id="cd22987">
    <property type="entry name" value="AcrVA2-like"/>
    <property type="match status" value="1"/>
</dbReference>
<proteinExistence type="predicted"/>
<comment type="caution">
    <text evidence="1">The sequence shown here is derived from an EMBL/GenBank/DDBJ whole genome shotgun (WGS) entry which is preliminary data.</text>
</comment>
<dbReference type="EMBL" id="FNVE01000002">
    <property type="protein sequence ID" value="SEF83806.1"/>
    <property type="molecule type" value="Genomic_DNA"/>
</dbReference>
<dbReference type="Proteomes" id="UP000243518">
    <property type="component" value="Unassembled WGS sequence"/>
</dbReference>
<evidence type="ECO:0000313" key="1">
    <source>
        <dbReference type="EMBL" id="SEF83806.1"/>
    </source>
</evidence>
<dbReference type="AlphaFoldDB" id="A0AAQ1JPC2"/>
<keyword evidence="2" id="KW-1185">Reference proteome</keyword>
<dbReference type="RefSeq" id="WP_088274003.1">
    <property type="nucleotide sequence ID" value="NZ_FNVE01000002.1"/>
</dbReference>
<organism evidence="1 2">
    <name type="scientific">Halopseudomonas aestusnigri</name>
    <dbReference type="NCBI Taxonomy" id="857252"/>
    <lineage>
        <taxon>Bacteria</taxon>
        <taxon>Pseudomonadati</taxon>
        <taxon>Pseudomonadota</taxon>
        <taxon>Gammaproteobacteria</taxon>
        <taxon>Pseudomonadales</taxon>
        <taxon>Pseudomonadaceae</taxon>
        <taxon>Halopseudomonas</taxon>
    </lineage>
</organism>
<sequence length="348" mass="39037">MSAPRPKQHLITAGKLYPGAWRQIDAFRQDKGKDLPDWPEWCFLPLGGVHAIVTASPGADPLAQAADVGRLGALAAWRVTQGIYRFDPALYERVAETPVDRDIPCQVLYHLPEWCVYIETPGLTFTGQPLHGFFAHLEYDVNSGGHELRLVFDCDDQLTPLPLHLGSWPLAEALDRALDESMRQATMAGYTRATGQLQQGRQDQAGLLALLDELEHVISLLLFLCSQPDEIGTPGQRPSNPQPKRTKQGWRLFPAEKTREWDVGVRIGAALRRAYHAAETGQQSIDPETGKARPRPHVRRAHWHGFWKGPKAPERVAERKFDLRWMPPIPVGIEDYDAMPAVVRPVKE</sequence>
<accession>A0AAQ1JPC2</accession>
<evidence type="ECO:0000313" key="2">
    <source>
        <dbReference type="Proteomes" id="UP000243518"/>
    </source>
</evidence>
<reference evidence="1 2" key="1">
    <citation type="submission" date="2016-10" db="EMBL/GenBank/DDBJ databases">
        <authorList>
            <person name="Varghese N."/>
            <person name="Submissions S."/>
        </authorList>
    </citation>
    <scope>NUCLEOTIDE SEQUENCE [LARGE SCALE GENOMIC DNA]</scope>
    <source>
        <strain evidence="1 2">CECT 8317</strain>
    </source>
</reference>
<protein>
    <submittedName>
        <fullName evidence="1">Uncharacterized protein</fullName>
    </submittedName>
</protein>
<name>A0AAQ1JPC2_9GAMM</name>
<gene>
    <name evidence="1" type="ORF">SAMN05216586_10270</name>
</gene>